<dbReference type="VEuPathDB" id="FungiDB:YALI1_B22561g"/>
<dbReference type="GO" id="GO:0016567">
    <property type="term" value="P:protein ubiquitination"/>
    <property type="evidence" value="ECO:0007669"/>
    <property type="project" value="UniProtKB-UniPathway"/>
</dbReference>
<dbReference type="PANTHER" id="PTHR11210">
    <property type="entry name" value="RING BOX"/>
    <property type="match status" value="1"/>
</dbReference>
<evidence type="ECO:0000259" key="12">
    <source>
        <dbReference type="PROSITE" id="PS50089"/>
    </source>
</evidence>
<feature type="domain" description="RING-type" evidence="12">
    <location>
        <begin position="51"/>
        <end position="106"/>
    </location>
</feature>
<evidence type="ECO:0000313" key="14">
    <source>
        <dbReference type="Proteomes" id="UP000256601"/>
    </source>
</evidence>
<dbReference type="InterPro" id="IPR001841">
    <property type="entry name" value="Znf_RING"/>
</dbReference>
<evidence type="ECO:0000256" key="4">
    <source>
        <dbReference type="ARBA" id="ARBA00009273"/>
    </source>
</evidence>
<dbReference type="Proteomes" id="UP000256601">
    <property type="component" value="Unassembled WGS sequence"/>
</dbReference>
<evidence type="ECO:0000256" key="8">
    <source>
        <dbReference type="ARBA" id="ARBA00022786"/>
    </source>
</evidence>
<evidence type="ECO:0000256" key="9">
    <source>
        <dbReference type="ARBA" id="ARBA00022833"/>
    </source>
</evidence>
<sequence length="116" mass="13347">MADPSAMEVDTPVEQVEEVIEKPKKSAKKRLEVKKWSAVAFWSWDIQVETCAICKNHIMEPCIDCQANASGTQADCNVAWGKCNHAFHFHCINRWLKSRNTCPLDSKDWEFTRYGQ</sequence>
<gene>
    <name evidence="13" type="ORF">B0I71DRAFT_133713</name>
</gene>
<evidence type="ECO:0000256" key="1">
    <source>
        <dbReference type="ARBA" id="ARBA00004123"/>
    </source>
</evidence>
<dbReference type="GO" id="GO:0008270">
    <property type="term" value="F:zinc ion binding"/>
    <property type="evidence" value="ECO:0007669"/>
    <property type="project" value="UniProtKB-KW"/>
</dbReference>
<dbReference type="GO" id="GO:0004842">
    <property type="term" value="F:ubiquitin-protein transferase activity"/>
    <property type="evidence" value="ECO:0007669"/>
    <property type="project" value="EnsemblFungi"/>
</dbReference>
<dbReference type="GO" id="GO:0030466">
    <property type="term" value="P:silent mating-type cassette heterochromatin formation"/>
    <property type="evidence" value="ECO:0007669"/>
    <property type="project" value="EnsemblFungi"/>
</dbReference>
<comment type="similarity">
    <text evidence="4">Belongs to the RING-box family.</text>
</comment>
<dbReference type="InterPro" id="IPR024766">
    <property type="entry name" value="Znf_RING_H2"/>
</dbReference>
<dbReference type="GO" id="GO:0005737">
    <property type="term" value="C:cytoplasm"/>
    <property type="evidence" value="ECO:0007669"/>
    <property type="project" value="UniProtKB-SubCell"/>
</dbReference>
<dbReference type="PROSITE" id="PS50089">
    <property type="entry name" value="ZF_RING_2"/>
    <property type="match status" value="1"/>
</dbReference>
<evidence type="ECO:0000256" key="5">
    <source>
        <dbReference type="ARBA" id="ARBA00022490"/>
    </source>
</evidence>
<evidence type="ECO:0000256" key="11">
    <source>
        <dbReference type="PROSITE-ProRule" id="PRU00175"/>
    </source>
</evidence>
<dbReference type="GO" id="GO:0005634">
    <property type="term" value="C:nucleus"/>
    <property type="evidence" value="ECO:0007669"/>
    <property type="project" value="UniProtKB-SubCell"/>
</dbReference>
<dbReference type="Gene3D" id="3.30.40.10">
    <property type="entry name" value="Zinc/RING finger domain, C3HC4 (zinc finger)"/>
    <property type="match status" value="1"/>
</dbReference>
<accession>A0A371C396</accession>
<dbReference type="EMBL" id="KZ859021">
    <property type="protein sequence ID" value="RDW24787.1"/>
    <property type="molecule type" value="Genomic_DNA"/>
</dbReference>
<dbReference type="Pfam" id="PF12678">
    <property type="entry name" value="zf-rbx1"/>
    <property type="match status" value="1"/>
</dbReference>
<dbReference type="VEuPathDB" id="FungiDB:YALI0_B17358g"/>
<name>A0A371C396_YARLL</name>
<dbReference type="GO" id="GO:0031463">
    <property type="term" value="C:Cul3-RING ubiquitin ligase complex"/>
    <property type="evidence" value="ECO:0007669"/>
    <property type="project" value="EnsemblFungi"/>
</dbReference>
<organism evidence="13 14">
    <name type="scientific">Yarrowia lipolytica</name>
    <name type="common">Candida lipolytica</name>
    <dbReference type="NCBI Taxonomy" id="4952"/>
    <lineage>
        <taxon>Eukaryota</taxon>
        <taxon>Fungi</taxon>
        <taxon>Dikarya</taxon>
        <taxon>Ascomycota</taxon>
        <taxon>Saccharomycotina</taxon>
        <taxon>Dipodascomycetes</taxon>
        <taxon>Dipodascales</taxon>
        <taxon>Dipodascales incertae sedis</taxon>
        <taxon>Yarrowia</taxon>
    </lineage>
</organism>
<dbReference type="AlphaFoldDB" id="A0A371C396"/>
<evidence type="ECO:0000256" key="7">
    <source>
        <dbReference type="ARBA" id="ARBA00022771"/>
    </source>
</evidence>
<dbReference type="CDD" id="cd16485">
    <property type="entry name" value="mRING-H2-C3H2C2D_RBX1"/>
    <property type="match status" value="1"/>
</dbReference>
<dbReference type="InterPro" id="IPR051031">
    <property type="entry name" value="RING-box_E3_Ubiquitin_Ligase"/>
</dbReference>
<dbReference type="GO" id="GO:0000082">
    <property type="term" value="P:G1/S transition of mitotic cell cycle"/>
    <property type="evidence" value="ECO:0007669"/>
    <property type="project" value="EnsemblFungi"/>
</dbReference>
<keyword evidence="10" id="KW-0539">Nucleus</keyword>
<evidence type="ECO:0000256" key="10">
    <source>
        <dbReference type="ARBA" id="ARBA00023242"/>
    </source>
</evidence>
<comment type="pathway">
    <text evidence="3">Protein modification; protein ubiquitination.</text>
</comment>
<keyword evidence="8" id="KW-0833">Ubl conjugation pathway</keyword>
<dbReference type="InterPro" id="IPR013083">
    <property type="entry name" value="Znf_RING/FYVE/PHD"/>
</dbReference>
<dbReference type="OMA" id="NACPLDN"/>
<keyword evidence="5" id="KW-0963">Cytoplasm</keyword>
<keyword evidence="9" id="KW-0862">Zinc</keyword>
<keyword evidence="6" id="KW-0479">Metal-binding</keyword>
<dbReference type="SUPFAM" id="SSF57850">
    <property type="entry name" value="RING/U-box"/>
    <property type="match status" value="1"/>
</dbReference>
<dbReference type="GO" id="GO:0030674">
    <property type="term" value="F:protein-macromolecule adaptor activity"/>
    <property type="evidence" value="ECO:0007669"/>
    <property type="project" value="EnsemblFungi"/>
</dbReference>
<evidence type="ECO:0000256" key="3">
    <source>
        <dbReference type="ARBA" id="ARBA00004906"/>
    </source>
</evidence>
<comment type="subcellular location">
    <subcellularLocation>
        <location evidence="2">Cytoplasm</location>
    </subcellularLocation>
    <subcellularLocation>
        <location evidence="1">Nucleus</location>
    </subcellularLocation>
</comment>
<dbReference type="FunFam" id="3.30.40.10:FF:000273">
    <property type="entry name" value="E3 ubiquitin-protein ligase RBX1"/>
    <property type="match status" value="1"/>
</dbReference>
<evidence type="ECO:0000313" key="13">
    <source>
        <dbReference type="EMBL" id="RDW24787.1"/>
    </source>
</evidence>
<dbReference type="GO" id="GO:0035361">
    <property type="term" value="C:Cul8-RING ubiquitin ligase complex"/>
    <property type="evidence" value="ECO:0007669"/>
    <property type="project" value="EnsemblFungi"/>
</dbReference>
<keyword evidence="7 11" id="KW-0863">Zinc-finger</keyword>
<protein>
    <recommendedName>
        <fullName evidence="12">RING-type domain-containing protein</fullName>
    </recommendedName>
</protein>
<proteinExistence type="inferred from homology"/>
<reference evidence="13 14" key="1">
    <citation type="submission" date="2018-07" db="EMBL/GenBank/DDBJ databases">
        <title>Draft Genome Assemblies for Five Robust Yarrowia lipolytica Strains Exhibiting High Lipid Production and Pentose Sugar Utilization and Sugar Alcohol Secretion from Undetoxified Lignocellulosic Biomass Hydrolysates.</title>
        <authorList>
            <consortium name="DOE Joint Genome Institute"/>
            <person name="Walker C."/>
            <person name="Ryu S."/>
            <person name="Na H."/>
            <person name="Zane M."/>
            <person name="LaButti K."/>
            <person name="Lipzen A."/>
            <person name="Haridas S."/>
            <person name="Barry K."/>
            <person name="Grigoriev I.V."/>
            <person name="Quarterman J."/>
            <person name="Slininger P."/>
            <person name="Dien B."/>
            <person name="Trinh C.T."/>
        </authorList>
    </citation>
    <scope>NUCLEOTIDE SEQUENCE [LARGE SCALE GENOMIC DNA]</scope>
    <source>
        <strain evidence="13 14">YB392</strain>
    </source>
</reference>
<evidence type="ECO:0000256" key="6">
    <source>
        <dbReference type="ARBA" id="ARBA00022723"/>
    </source>
</evidence>
<dbReference type="GO" id="GO:0031146">
    <property type="term" value="P:SCF-dependent proteasomal ubiquitin-dependent protein catabolic process"/>
    <property type="evidence" value="ECO:0007669"/>
    <property type="project" value="EnsemblFungi"/>
</dbReference>
<dbReference type="UniPathway" id="UPA00143"/>
<dbReference type="GO" id="GO:0010828">
    <property type="term" value="P:positive regulation of D-glucose transmembrane transport"/>
    <property type="evidence" value="ECO:0007669"/>
    <property type="project" value="EnsemblFungi"/>
</dbReference>
<evidence type="ECO:0000256" key="2">
    <source>
        <dbReference type="ARBA" id="ARBA00004496"/>
    </source>
</evidence>
<dbReference type="GO" id="GO:0019005">
    <property type="term" value="C:SCF ubiquitin ligase complex"/>
    <property type="evidence" value="ECO:0007669"/>
    <property type="project" value="EnsemblFungi"/>
</dbReference>